<dbReference type="EMBL" id="NHYE01005475">
    <property type="protein sequence ID" value="PPQ72052.1"/>
    <property type="molecule type" value="Genomic_DNA"/>
</dbReference>
<feature type="region of interest" description="Disordered" evidence="1">
    <location>
        <begin position="404"/>
        <end position="441"/>
    </location>
</feature>
<reference evidence="2 3" key="1">
    <citation type="journal article" date="2018" name="Evol. Lett.">
        <title>Horizontal gene cluster transfer increased hallucinogenic mushroom diversity.</title>
        <authorList>
            <person name="Reynolds H.T."/>
            <person name="Vijayakumar V."/>
            <person name="Gluck-Thaler E."/>
            <person name="Korotkin H.B."/>
            <person name="Matheny P.B."/>
            <person name="Slot J.C."/>
        </authorList>
    </citation>
    <scope>NUCLEOTIDE SEQUENCE [LARGE SCALE GENOMIC DNA]</scope>
    <source>
        <strain evidence="2 3">SRW20</strain>
    </source>
</reference>
<gene>
    <name evidence="2" type="ORF">CVT26_006734</name>
</gene>
<dbReference type="AlphaFoldDB" id="A0A409W0L3"/>
<organism evidence="2 3">
    <name type="scientific">Gymnopilus dilepis</name>
    <dbReference type="NCBI Taxonomy" id="231916"/>
    <lineage>
        <taxon>Eukaryota</taxon>
        <taxon>Fungi</taxon>
        <taxon>Dikarya</taxon>
        <taxon>Basidiomycota</taxon>
        <taxon>Agaricomycotina</taxon>
        <taxon>Agaricomycetes</taxon>
        <taxon>Agaricomycetidae</taxon>
        <taxon>Agaricales</taxon>
        <taxon>Agaricineae</taxon>
        <taxon>Hymenogastraceae</taxon>
        <taxon>Gymnopilus</taxon>
    </lineage>
</organism>
<feature type="compositionally biased region" description="Basic and acidic residues" evidence="1">
    <location>
        <begin position="511"/>
        <end position="523"/>
    </location>
</feature>
<keyword evidence="3" id="KW-1185">Reference proteome</keyword>
<dbReference type="InParanoid" id="A0A409W0L3"/>
<name>A0A409W0L3_9AGAR</name>
<feature type="compositionally biased region" description="Low complexity" evidence="1">
    <location>
        <begin position="493"/>
        <end position="509"/>
    </location>
</feature>
<evidence type="ECO:0000313" key="3">
    <source>
        <dbReference type="Proteomes" id="UP000284706"/>
    </source>
</evidence>
<sequence>MGQFHFADCPCDCEQRRKGLGKPTEDRATGLLKTPLIFKTSAVNQYVTKRVDSGPFNISYDEYRGIGHPMERGQNFGRVGDTYIDLTPGKYQLYAKISPCYWAAWPGPYITIDPLRHPLYPNRILFYNESPRGSYSLGWCSSLCSALSHCHSSTHQLITTILASPPSAATYQFLGKRKGTAAQDTVSKKIKSGIGSTADDGDQMTSPAAISNNTAPLAFTSQLHGPISTSEPPEIALDLSLINNVIQPIQPLAEQIQSSASDADVDGLGGPQADFPVSTNDSPDSGADLAPEGEDETAGDQGRQSPCQTEVGATTADGGLPEAQHTAKPIDSMELEPSAPVTLGRGSSPFRPLAHQPQLPDVPGQVEHCSISEPSGSGMATKQHGSEVCEGSMAHDMQSVQEVQVDHPELPEEGLPTEVDDPMELDTPADINDLPVDIHPDEKPDIVPLVNAPPCDSQSGEDEIIQKEPQMDLSPSNEGVLQGDVEEAGGQQSSPAAARYRSSSTATVSETPKDQGIKVDENKSPLNKDALHTLPVNDSLDERRISIAFHRIISPEEQLICRFCAAQAPTGPEHVTIFSADASPGQLQRHCEVEHPDFFKILKELDVTQLASLEKMFAGGEN</sequence>
<protein>
    <submittedName>
        <fullName evidence="2">Uncharacterized protein</fullName>
    </submittedName>
</protein>
<accession>A0A409W0L3</accession>
<comment type="caution">
    <text evidence="2">The sequence shown here is derived from an EMBL/GenBank/DDBJ whole genome shotgun (WGS) entry which is preliminary data.</text>
</comment>
<dbReference type="Proteomes" id="UP000284706">
    <property type="component" value="Unassembled WGS sequence"/>
</dbReference>
<evidence type="ECO:0000313" key="2">
    <source>
        <dbReference type="EMBL" id="PPQ72052.1"/>
    </source>
</evidence>
<evidence type="ECO:0000256" key="1">
    <source>
        <dbReference type="SAM" id="MobiDB-lite"/>
    </source>
</evidence>
<proteinExistence type="predicted"/>
<feature type="region of interest" description="Disordered" evidence="1">
    <location>
        <begin position="486"/>
        <end position="524"/>
    </location>
</feature>
<dbReference type="OrthoDB" id="3067611at2759"/>
<feature type="compositionally biased region" description="Polar residues" evidence="1">
    <location>
        <begin position="302"/>
        <end position="312"/>
    </location>
</feature>
<feature type="region of interest" description="Disordered" evidence="1">
    <location>
        <begin position="257"/>
        <end position="388"/>
    </location>
</feature>